<keyword evidence="2" id="KW-1185">Reference proteome</keyword>
<sequence>MLVWTEKKHQKIWLKK</sequence>
<dbReference type="EMBL" id="LWCA01001948">
    <property type="protein sequence ID" value="OAF64298.1"/>
    <property type="molecule type" value="Genomic_DNA"/>
</dbReference>
<comment type="caution">
    <text evidence="1">The sequence shown here is derived from an EMBL/GenBank/DDBJ whole genome shotgun (WGS) entry which is preliminary data.</text>
</comment>
<proteinExistence type="predicted"/>
<name>A0A177AQM9_9BILA</name>
<dbReference type="AlphaFoldDB" id="A0A177AQM9"/>
<dbReference type="Proteomes" id="UP000078046">
    <property type="component" value="Unassembled WGS sequence"/>
</dbReference>
<reference evidence="1 2" key="1">
    <citation type="submission" date="2016-04" db="EMBL/GenBank/DDBJ databases">
        <title>The genome of Intoshia linei affirms orthonectids as highly simplified spiralians.</title>
        <authorList>
            <person name="Mikhailov K.V."/>
            <person name="Slusarev G.S."/>
            <person name="Nikitin M.A."/>
            <person name="Logacheva M.D."/>
            <person name="Penin A."/>
            <person name="Aleoshin V."/>
            <person name="Panchin Y.V."/>
        </authorList>
    </citation>
    <scope>NUCLEOTIDE SEQUENCE [LARGE SCALE GENOMIC DNA]</scope>
    <source>
        <strain evidence="1">Intl2013</strain>
        <tissue evidence="1">Whole animal</tissue>
    </source>
</reference>
<evidence type="ECO:0000313" key="2">
    <source>
        <dbReference type="Proteomes" id="UP000078046"/>
    </source>
</evidence>
<accession>A0A177AQM9</accession>
<gene>
    <name evidence="1" type="ORF">A3Q56_07991</name>
</gene>
<protein>
    <submittedName>
        <fullName evidence="1">Uncharacterized protein</fullName>
    </submittedName>
</protein>
<organism evidence="1 2">
    <name type="scientific">Intoshia linei</name>
    <dbReference type="NCBI Taxonomy" id="1819745"/>
    <lineage>
        <taxon>Eukaryota</taxon>
        <taxon>Metazoa</taxon>
        <taxon>Spiralia</taxon>
        <taxon>Lophotrochozoa</taxon>
        <taxon>Mesozoa</taxon>
        <taxon>Orthonectida</taxon>
        <taxon>Rhopaluridae</taxon>
        <taxon>Intoshia</taxon>
    </lineage>
</organism>
<evidence type="ECO:0000313" key="1">
    <source>
        <dbReference type="EMBL" id="OAF64298.1"/>
    </source>
</evidence>